<dbReference type="PANTHER" id="PTHR33376">
    <property type="match status" value="1"/>
</dbReference>
<gene>
    <name evidence="5" type="primary">dctP</name>
    <name evidence="5" type="ORF">Maq22A_c18850</name>
</gene>
<dbReference type="PIRSF" id="PIRSF006470">
    <property type="entry name" value="DctB"/>
    <property type="match status" value="1"/>
</dbReference>
<dbReference type="STRING" id="270351.Maq22A_c18850"/>
<dbReference type="NCBIfam" id="TIGR00787">
    <property type="entry name" value="dctP"/>
    <property type="match status" value="1"/>
</dbReference>
<evidence type="ECO:0000256" key="2">
    <source>
        <dbReference type="ARBA" id="ARBA00009023"/>
    </source>
</evidence>
<dbReference type="InterPro" id="IPR038404">
    <property type="entry name" value="TRAP_DctP_sf"/>
</dbReference>
<dbReference type="InterPro" id="IPR018389">
    <property type="entry name" value="DctP_fam"/>
</dbReference>
<dbReference type="Gene3D" id="3.40.190.170">
    <property type="entry name" value="Bacterial extracellular solute-binding protein, family 7"/>
    <property type="match status" value="1"/>
</dbReference>
<dbReference type="CDD" id="cd13603">
    <property type="entry name" value="PBP2_TRAP_Siap_TeaA_like"/>
    <property type="match status" value="1"/>
</dbReference>
<proteinExistence type="inferred from homology"/>
<name>A0A0C6FNL7_9HYPH</name>
<keyword evidence="4" id="KW-0732">Signal</keyword>
<dbReference type="PROSITE" id="PS51318">
    <property type="entry name" value="TAT"/>
    <property type="match status" value="1"/>
</dbReference>
<reference evidence="6" key="2">
    <citation type="submission" date="2015-01" db="EMBL/GenBank/DDBJ databases">
        <title>Complete genome sequence of Methylobacterium aquaticum strain 22A.</title>
        <authorList>
            <person name="Tani A."/>
            <person name="Ogura Y."/>
            <person name="Hayashi T."/>
        </authorList>
    </citation>
    <scope>NUCLEOTIDE SEQUENCE [LARGE SCALE GENOMIC DNA]</scope>
    <source>
        <strain evidence="6">MA-22A</strain>
    </source>
</reference>
<evidence type="ECO:0000256" key="3">
    <source>
        <dbReference type="ARBA" id="ARBA00022448"/>
    </source>
</evidence>
<dbReference type="PATRIC" id="fig|270351.10.peg.3640"/>
<reference evidence="5 6" key="1">
    <citation type="journal article" date="2015" name="Genome Announc.">
        <title>Complete Genome Sequence of Methylobacterium aquaticum Strain 22A, Isolated from Racomitrium japonicum Moss.</title>
        <authorList>
            <person name="Tani A."/>
            <person name="Ogura Y."/>
            <person name="Hayashi T."/>
            <person name="Kimbara K."/>
        </authorList>
    </citation>
    <scope>NUCLEOTIDE SEQUENCE [LARGE SCALE GENOMIC DNA]</scope>
    <source>
        <strain evidence="5 6">MA-22A</strain>
    </source>
</reference>
<evidence type="ECO:0000256" key="4">
    <source>
        <dbReference type="ARBA" id="ARBA00022729"/>
    </source>
</evidence>
<evidence type="ECO:0000256" key="1">
    <source>
        <dbReference type="ARBA" id="ARBA00004196"/>
    </source>
</evidence>
<evidence type="ECO:0000313" key="5">
    <source>
        <dbReference type="EMBL" id="BAQ46849.1"/>
    </source>
</evidence>
<comment type="subcellular location">
    <subcellularLocation>
        <location evidence="1">Cell envelope</location>
    </subcellularLocation>
</comment>
<accession>A0A0C6FNL7</accession>
<dbReference type="Pfam" id="PF03480">
    <property type="entry name" value="DctP"/>
    <property type="match status" value="1"/>
</dbReference>
<dbReference type="KEGG" id="maqu:Maq22A_c18850"/>
<dbReference type="Proteomes" id="UP000061432">
    <property type="component" value="Chromosome"/>
</dbReference>
<dbReference type="RefSeq" id="WP_060847891.1">
    <property type="nucleotide sequence ID" value="NZ_AP014704.1"/>
</dbReference>
<dbReference type="InterPro" id="IPR006311">
    <property type="entry name" value="TAT_signal"/>
</dbReference>
<dbReference type="EMBL" id="AP014704">
    <property type="protein sequence ID" value="BAQ46849.1"/>
    <property type="molecule type" value="Genomic_DNA"/>
</dbReference>
<keyword evidence="3" id="KW-0813">Transport</keyword>
<organism evidence="5 6">
    <name type="scientific">Methylobacterium aquaticum</name>
    <dbReference type="NCBI Taxonomy" id="270351"/>
    <lineage>
        <taxon>Bacteria</taxon>
        <taxon>Pseudomonadati</taxon>
        <taxon>Pseudomonadota</taxon>
        <taxon>Alphaproteobacteria</taxon>
        <taxon>Hyphomicrobiales</taxon>
        <taxon>Methylobacteriaceae</taxon>
        <taxon>Methylobacterium</taxon>
    </lineage>
</organism>
<dbReference type="NCBIfam" id="NF037995">
    <property type="entry name" value="TRAP_S1"/>
    <property type="match status" value="1"/>
</dbReference>
<dbReference type="AlphaFoldDB" id="A0A0C6FNL7"/>
<dbReference type="PANTHER" id="PTHR33376:SF4">
    <property type="entry name" value="SIALIC ACID-BINDING PERIPLASMIC PROTEIN SIAP"/>
    <property type="match status" value="1"/>
</dbReference>
<dbReference type="OrthoDB" id="8012379at2"/>
<dbReference type="InterPro" id="IPR004682">
    <property type="entry name" value="TRAP_DctP"/>
</dbReference>
<evidence type="ECO:0000313" key="6">
    <source>
        <dbReference type="Proteomes" id="UP000061432"/>
    </source>
</evidence>
<sequence>MTDKRPTDPRPTGLHRRRLLATGLGAVALAAGGFPRPALAQGRTLAFKLGTDLPVPHPVNVRLKEAIAAIAGETNGAVEISLFPSNQLGSDSDMLSQIRSGALELATFPGTVVSTLVPATSLTGIGFAFTRYDTVWAAMDGEVGGYIRRAIEKANLVPFEATWDNGFRQITTSTKPIRTPDDLKNFKIRVPVVPLWVSMFSALGAAPVSIPLSEAYSALQTRIADGQENPLALINFAKFYEVQKYCSLTNHAWDGFWMMASGRVWKGVPADVRAIMEKHLNAAALRERDDIAKANRDVQKELEGRGLMFNTTDPNAFQSALKATKFYGQWREKFGPEAWALVQKYAGDIG</sequence>
<dbReference type="GO" id="GO:0055085">
    <property type="term" value="P:transmembrane transport"/>
    <property type="evidence" value="ECO:0007669"/>
    <property type="project" value="InterPro"/>
</dbReference>
<comment type="similarity">
    <text evidence="2">Belongs to the bacterial solute-binding protein 7 family.</text>
</comment>
<dbReference type="GO" id="GO:0030288">
    <property type="term" value="C:outer membrane-bounded periplasmic space"/>
    <property type="evidence" value="ECO:0007669"/>
    <property type="project" value="InterPro"/>
</dbReference>
<protein>
    <submittedName>
        <fullName evidence="5">ABC transporter substrate-binding protein</fullName>
    </submittedName>
</protein>